<organism evidence="1 2">
    <name type="scientific">Carya illinoinensis</name>
    <name type="common">Pecan</name>
    <dbReference type="NCBI Taxonomy" id="32201"/>
    <lineage>
        <taxon>Eukaryota</taxon>
        <taxon>Viridiplantae</taxon>
        <taxon>Streptophyta</taxon>
        <taxon>Embryophyta</taxon>
        <taxon>Tracheophyta</taxon>
        <taxon>Spermatophyta</taxon>
        <taxon>Magnoliopsida</taxon>
        <taxon>eudicotyledons</taxon>
        <taxon>Gunneridae</taxon>
        <taxon>Pentapetalae</taxon>
        <taxon>rosids</taxon>
        <taxon>fabids</taxon>
        <taxon>Fagales</taxon>
        <taxon>Juglandaceae</taxon>
        <taxon>Carya</taxon>
    </lineage>
</organism>
<dbReference type="PANTHER" id="PTHR35506">
    <property type="entry name" value="OS02G0135600 PROTEIN"/>
    <property type="match status" value="1"/>
</dbReference>
<proteinExistence type="predicted"/>
<accession>A0A922AB30</accession>
<protein>
    <submittedName>
        <fullName evidence="1">Uncharacterized protein</fullName>
    </submittedName>
</protein>
<name>A0A922AB30_CARIL</name>
<dbReference type="Proteomes" id="UP000811246">
    <property type="component" value="Chromosome 15"/>
</dbReference>
<dbReference type="AlphaFoldDB" id="A0A922AB30"/>
<comment type="caution">
    <text evidence="1">The sequence shown here is derived from an EMBL/GenBank/DDBJ whole genome shotgun (WGS) entry which is preliminary data.</text>
</comment>
<gene>
    <name evidence="1" type="ORF">I3842_15G038500</name>
</gene>
<dbReference type="EMBL" id="CM031839">
    <property type="protein sequence ID" value="KAG6674385.1"/>
    <property type="molecule type" value="Genomic_DNA"/>
</dbReference>
<sequence length="269" mass="29771">MADKPSRALVLYGYGLARFISPSHDHLHSLASKASCGFLTLPTAPTSAVVITKNSTLKVFGAKLGLIVLESNDLVKNLHSLAKVPADVVASELLNLLGFKEGKTLETSEYNLVCVYVGDGGRDMEYVNALVGDIMKIAQPGSEIGSRLHLSLVMSYGHVPEDNDPNLPVLTTKDEKKSDLLMLWSLLDGICLNISHKCYTMRGENQREDVRHHFPILITQWQYGVTRKDMAEMFSFKDFLEHGGNLAIPADRFLHEVAFKIWKAPKYGA</sequence>
<evidence type="ECO:0000313" key="1">
    <source>
        <dbReference type="EMBL" id="KAG6674385.1"/>
    </source>
</evidence>
<evidence type="ECO:0000313" key="2">
    <source>
        <dbReference type="Proteomes" id="UP000811246"/>
    </source>
</evidence>
<dbReference type="PANTHER" id="PTHR35506:SF1">
    <property type="entry name" value="OS02G0135600 PROTEIN"/>
    <property type="match status" value="1"/>
</dbReference>
<reference evidence="1" key="1">
    <citation type="submission" date="2021-01" db="EMBL/GenBank/DDBJ databases">
        <authorList>
            <person name="Lovell J.T."/>
            <person name="Bentley N."/>
            <person name="Bhattarai G."/>
            <person name="Jenkins J.W."/>
            <person name="Sreedasyam A."/>
            <person name="Alarcon Y."/>
            <person name="Bock C."/>
            <person name="Boston L."/>
            <person name="Carlson J."/>
            <person name="Cervantes K."/>
            <person name="Clermont K."/>
            <person name="Krom N."/>
            <person name="Kubenka K."/>
            <person name="Mamidi S."/>
            <person name="Mattison C."/>
            <person name="Monteros M."/>
            <person name="Pisani C."/>
            <person name="Plott C."/>
            <person name="Rajasekar S."/>
            <person name="Rhein H.S."/>
            <person name="Rohla C."/>
            <person name="Song M."/>
            <person name="Hilaire R.S."/>
            <person name="Shu S."/>
            <person name="Wells L."/>
            <person name="Wang X."/>
            <person name="Webber J."/>
            <person name="Heerema R.J."/>
            <person name="Klein P."/>
            <person name="Conner P."/>
            <person name="Grauke L."/>
            <person name="Grimwood J."/>
            <person name="Schmutz J."/>
            <person name="Randall J.J."/>
        </authorList>
    </citation>
    <scope>NUCLEOTIDE SEQUENCE</scope>
    <source>
        <tissue evidence="1">Leaf</tissue>
    </source>
</reference>